<reference evidence="1 2" key="1">
    <citation type="journal article" date="2016" name="Front. Microbiol.">
        <title>Fuerstia marisgermanicae gen. nov., sp. nov., an Unusual Member of the Phylum Planctomycetes from the German Wadden Sea.</title>
        <authorList>
            <person name="Kohn T."/>
            <person name="Heuer A."/>
            <person name="Jogler M."/>
            <person name="Vollmers J."/>
            <person name="Boedeker C."/>
            <person name="Bunk B."/>
            <person name="Rast P."/>
            <person name="Borchert D."/>
            <person name="Glockner I."/>
            <person name="Freese H.M."/>
            <person name="Klenk H.P."/>
            <person name="Overmann J."/>
            <person name="Kaster A.K."/>
            <person name="Rohde M."/>
            <person name="Wiegand S."/>
            <person name="Jogler C."/>
        </authorList>
    </citation>
    <scope>NUCLEOTIDE SEQUENCE [LARGE SCALE GENOMIC DNA]</scope>
    <source>
        <strain evidence="1 2">NH11</strain>
    </source>
</reference>
<dbReference type="InterPro" id="IPR017850">
    <property type="entry name" value="Alkaline_phosphatase_core_sf"/>
</dbReference>
<dbReference type="Pfam" id="PF07394">
    <property type="entry name" value="DUF1501"/>
    <property type="match status" value="1"/>
</dbReference>
<dbReference type="PANTHER" id="PTHR43737">
    <property type="entry name" value="BLL7424 PROTEIN"/>
    <property type="match status" value="1"/>
</dbReference>
<proteinExistence type="predicted"/>
<sequence length="479" mass="52781">MTTHLSRRQMLNRAGAGFGSLALADLLNRQSACAAQPETSTGGKAVSPLLAHPGHFPARAKRVIFLFMHGGPSHVDTFDYKPELNARDGKPLPFAKPRIQFAKTCNLLASPWKFRQYGQSGAWVSDLFPHVGRCADDITFIKSIHGSNEAHGGALLKVHTGSDTFVRPSMGAWISYGLGTANESLPSFITIAPTLGHGGVRNFGSAFLPPIHQATRIGSPKRKKEDAAPAIQNLSNDVVSESLQSMQLDLLRDLDQLKRPGIRTSADAQLDARIESFELAFRMQTEAPEILDIGQESKATNTLYGIDDGPTDSFGRQCLLARRLSEAGVRFVQVSHRYWDQHGDLRKKHTELAEQVDRPIAGLLTDLKQRGLLEDTLLIWGAEFGRTPTSQGEQKNGRDHNPHAFTYWMAGGGVKAGFSYGESDEFGFYAAHNKVHVHDLHATILHLLGLDHERLTYRYGGRDFRLTDVEGRVVDDIFA</sequence>
<dbReference type="SUPFAM" id="SSF53649">
    <property type="entry name" value="Alkaline phosphatase-like"/>
    <property type="match status" value="1"/>
</dbReference>
<dbReference type="InterPro" id="IPR010869">
    <property type="entry name" value="DUF1501"/>
</dbReference>
<dbReference type="EMBL" id="CP017641">
    <property type="protein sequence ID" value="APZ96073.1"/>
    <property type="molecule type" value="Genomic_DNA"/>
</dbReference>
<dbReference type="PROSITE" id="PS51318">
    <property type="entry name" value="TAT"/>
    <property type="match status" value="1"/>
</dbReference>
<name>A0A1P8WPU3_9PLAN</name>
<dbReference type="InterPro" id="IPR006311">
    <property type="entry name" value="TAT_signal"/>
</dbReference>
<keyword evidence="2" id="KW-1185">Reference proteome</keyword>
<dbReference type="AlphaFoldDB" id="A0A1P8WPU3"/>
<dbReference type="OrthoDB" id="127333at2"/>
<evidence type="ECO:0000313" key="1">
    <source>
        <dbReference type="EMBL" id="APZ96073.1"/>
    </source>
</evidence>
<evidence type="ECO:0008006" key="3">
    <source>
        <dbReference type="Google" id="ProtNLM"/>
    </source>
</evidence>
<dbReference type="Gene3D" id="3.40.720.10">
    <property type="entry name" value="Alkaline Phosphatase, subunit A"/>
    <property type="match status" value="1"/>
</dbReference>
<dbReference type="STRING" id="1891926.Fuma_05741"/>
<protein>
    <recommendedName>
        <fullName evidence="3">Sulfatase</fullName>
    </recommendedName>
</protein>
<organism evidence="1 2">
    <name type="scientific">Fuerstiella marisgermanici</name>
    <dbReference type="NCBI Taxonomy" id="1891926"/>
    <lineage>
        <taxon>Bacteria</taxon>
        <taxon>Pseudomonadati</taxon>
        <taxon>Planctomycetota</taxon>
        <taxon>Planctomycetia</taxon>
        <taxon>Planctomycetales</taxon>
        <taxon>Planctomycetaceae</taxon>
        <taxon>Fuerstiella</taxon>
    </lineage>
</organism>
<dbReference type="RefSeq" id="WP_077027145.1">
    <property type="nucleotide sequence ID" value="NZ_CP017641.1"/>
</dbReference>
<dbReference type="Proteomes" id="UP000187735">
    <property type="component" value="Chromosome"/>
</dbReference>
<accession>A0A1P8WPU3</accession>
<evidence type="ECO:0000313" key="2">
    <source>
        <dbReference type="Proteomes" id="UP000187735"/>
    </source>
</evidence>
<dbReference type="PANTHER" id="PTHR43737:SF1">
    <property type="entry name" value="DUF1501 DOMAIN-CONTAINING PROTEIN"/>
    <property type="match status" value="1"/>
</dbReference>
<dbReference type="KEGG" id="fmr:Fuma_05741"/>
<gene>
    <name evidence="1" type="ORF">Fuma_05741</name>
</gene>